<dbReference type="RefSeq" id="WP_341413051.1">
    <property type="nucleotide sequence ID" value="NZ_JBBUTH010000011.1"/>
</dbReference>
<keyword evidence="3" id="KW-1185">Reference proteome</keyword>
<organism evidence="2 3">
    <name type="scientific">Pseudaquabacterium inlustre</name>
    <dbReference type="NCBI Taxonomy" id="2984192"/>
    <lineage>
        <taxon>Bacteria</taxon>
        <taxon>Pseudomonadati</taxon>
        <taxon>Pseudomonadota</taxon>
        <taxon>Betaproteobacteria</taxon>
        <taxon>Burkholderiales</taxon>
        <taxon>Sphaerotilaceae</taxon>
        <taxon>Pseudaquabacterium</taxon>
    </lineage>
</organism>
<dbReference type="PANTHER" id="PTHR21015">
    <property type="entry name" value="UDP-N-ACETYLGLUCOSAMINE--N-ACETYLMURAMYL-(PENTAPEPTIDE) PYROPHOSPHORYL-UNDECAPRENOL N-ACETYLGLUCOSAMINE TRANSFERASE 1"/>
    <property type="match status" value="1"/>
</dbReference>
<dbReference type="PANTHER" id="PTHR21015:SF22">
    <property type="entry name" value="GLYCOSYLTRANSFERASE"/>
    <property type="match status" value="1"/>
</dbReference>
<dbReference type="Gene3D" id="3.40.50.2000">
    <property type="entry name" value="Glycogen Phosphorylase B"/>
    <property type="match status" value="2"/>
</dbReference>
<reference evidence="2 3" key="1">
    <citation type="submission" date="2024-04" db="EMBL/GenBank/DDBJ databases">
        <title>Novel species of the genus Ideonella isolated from streams.</title>
        <authorList>
            <person name="Lu H."/>
        </authorList>
    </citation>
    <scope>NUCLEOTIDE SEQUENCE [LARGE SCALE GENOMIC DNA]</scope>
    <source>
        <strain evidence="2 3">DXS22W</strain>
    </source>
</reference>
<proteinExistence type="predicted"/>
<gene>
    <name evidence="2" type="ORF">AACH10_23850</name>
</gene>
<evidence type="ECO:0000259" key="1">
    <source>
        <dbReference type="Pfam" id="PF06722"/>
    </source>
</evidence>
<dbReference type="InterPro" id="IPR010610">
    <property type="entry name" value="EryCIII-like_C"/>
</dbReference>
<dbReference type="Pfam" id="PF06722">
    <property type="entry name" value="EryCIII-like_C"/>
    <property type="match status" value="1"/>
</dbReference>
<comment type="caution">
    <text evidence="2">The sequence shown here is derived from an EMBL/GenBank/DDBJ whole genome shotgun (WGS) entry which is preliminary data.</text>
</comment>
<name>A0ABU9CQY4_9BURK</name>
<evidence type="ECO:0000313" key="3">
    <source>
        <dbReference type="Proteomes" id="UP001365405"/>
    </source>
</evidence>
<accession>A0ABU9CQY4</accession>
<dbReference type="Proteomes" id="UP001365405">
    <property type="component" value="Unassembled WGS sequence"/>
</dbReference>
<sequence length="405" mass="43225">MTSRRLKLLMFAEGVTLAHVARPVALARLLDPTRYEIVLACTPRYANFATDPRWRRVDLDSVAPVDFNDRLARGAPVYSYETLARYAEEDAALIAAERPDAVVGDFRLTLSVSARRAGVPYLAIANAYWTPLAPPRYPMPVLPLSRALPLPLARTLFAVGRPIAFFQHCGPMNRLRRAYGMPGFGNDLRRAYSDSDHLLLPDVPALFPEVQPDGQASWVGSLAWVPPMALPDWWAETATPGLPWVYVTLGSSGPPQALQVLLDTLADAPVRVMASTAGGAPPARVPPNARIAPYLPGDEAAERSAWMVCNGGSMGTQQALAAGVPVLGLATNMDQFLNMAPLVAAGAAVVLRTDRLNPGALRTALDTVRAEPARLAARRLQAGLAPSPLAAGALAQALGRLGVTG</sequence>
<dbReference type="SUPFAM" id="SSF53756">
    <property type="entry name" value="UDP-Glycosyltransferase/glycogen phosphorylase"/>
    <property type="match status" value="1"/>
</dbReference>
<protein>
    <submittedName>
        <fullName evidence="2">Nucleotide disphospho-sugar-binding domain-containing protein</fullName>
    </submittedName>
</protein>
<feature type="domain" description="Erythromycin biosynthesis protein CIII-like C-terminal" evidence="1">
    <location>
        <begin position="281"/>
        <end position="388"/>
    </location>
</feature>
<dbReference type="EMBL" id="JBBUTH010000011">
    <property type="protein sequence ID" value="MEK8053311.1"/>
    <property type="molecule type" value="Genomic_DNA"/>
</dbReference>
<evidence type="ECO:0000313" key="2">
    <source>
        <dbReference type="EMBL" id="MEK8053311.1"/>
    </source>
</evidence>